<accession>A0A2Z3HIS7</accession>
<dbReference type="RefSeq" id="WP_010043539.1">
    <property type="nucleotide sequence ID" value="NZ_CP025958.1"/>
</dbReference>
<sequence length="301" mass="31139">MSVLGKRIVAAGVLGAAALSVGIGVSLSNADEPKATKPQPAPLVAPGEFGPAQDQLRRAMEALAKDPNDPAARQLLDEAWGRMMKGFPAGPGGFPGLTPPAPATRPRLGVQLEPLSPIVRDQLGLDAGVAIAGVLEGSAAEKAGFKVHDIVVEFAGQATPDPADFMRRVGEAKAGEKVDAVVVRKGKRVELKGIELPAVTQQPRAFELPLNPRASDKGRAGNSASVSVSGDTFTIDATQDGVSYLITGKVGPDGVTAEKVSVKAGDEAIEAAELGKVPEKYRSTVERLLKLVGKPRGKVID</sequence>
<dbReference type="OrthoDB" id="241752at2"/>
<proteinExistence type="predicted"/>
<evidence type="ECO:0000259" key="1">
    <source>
        <dbReference type="SMART" id="SM00228"/>
    </source>
</evidence>
<organism evidence="2 3">
    <name type="scientific">Gemmata obscuriglobus</name>
    <dbReference type="NCBI Taxonomy" id="114"/>
    <lineage>
        <taxon>Bacteria</taxon>
        <taxon>Pseudomonadati</taxon>
        <taxon>Planctomycetota</taxon>
        <taxon>Planctomycetia</taxon>
        <taxon>Gemmatales</taxon>
        <taxon>Gemmataceae</taxon>
        <taxon>Gemmata</taxon>
    </lineage>
</organism>
<gene>
    <name evidence="2" type="ORF">C1280_35215</name>
</gene>
<protein>
    <submittedName>
        <fullName evidence="2">PDZ domain-containing protein</fullName>
    </submittedName>
</protein>
<dbReference type="SUPFAM" id="SSF50156">
    <property type="entry name" value="PDZ domain-like"/>
    <property type="match status" value="1"/>
</dbReference>
<reference evidence="2 3" key="1">
    <citation type="submission" date="2018-01" db="EMBL/GenBank/DDBJ databases">
        <title>G. obscuriglobus.</title>
        <authorList>
            <person name="Franke J."/>
            <person name="Blomberg W."/>
            <person name="Selmecki A."/>
        </authorList>
    </citation>
    <scope>NUCLEOTIDE SEQUENCE [LARGE SCALE GENOMIC DNA]</scope>
    <source>
        <strain evidence="2 3">DSM 5831</strain>
    </source>
</reference>
<evidence type="ECO:0000313" key="3">
    <source>
        <dbReference type="Proteomes" id="UP000245802"/>
    </source>
</evidence>
<dbReference type="Gene3D" id="2.30.42.10">
    <property type="match status" value="1"/>
</dbReference>
<keyword evidence="3" id="KW-1185">Reference proteome</keyword>
<dbReference type="InterPro" id="IPR036034">
    <property type="entry name" value="PDZ_sf"/>
</dbReference>
<evidence type="ECO:0000313" key="2">
    <source>
        <dbReference type="EMBL" id="AWM41734.1"/>
    </source>
</evidence>
<dbReference type="KEGG" id="gog:C1280_35215"/>
<dbReference type="InterPro" id="IPR001478">
    <property type="entry name" value="PDZ"/>
</dbReference>
<feature type="domain" description="PDZ" evidence="1">
    <location>
        <begin position="106"/>
        <end position="186"/>
    </location>
</feature>
<dbReference type="Pfam" id="PF13180">
    <property type="entry name" value="PDZ_2"/>
    <property type="match status" value="1"/>
</dbReference>
<dbReference type="Proteomes" id="UP000245802">
    <property type="component" value="Chromosome"/>
</dbReference>
<dbReference type="EMBL" id="CP025958">
    <property type="protein sequence ID" value="AWM41734.1"/>
    <property type="molecule type" value="Genomic_DNA"/>
</dbReference>
<dbReference type="AlphaFoldDB" id="A0A2Z3HIS7"/>
<dbReference type="SMART" id="SM00228">
    <property type="entry name" value="PDZ"/>
    <property type="match status" value="1"/>
</dbReference>
<name>A0A2Z3HIS7_9BACT</name>